<keyword evidence="3" id="KW-1185">Reference proteome</keyword>
<dbReference type="EMBL" id="JNBQ01000001">
    <property type="protein sequence ID" value="KLN36276.1"/>
    <property type="molecule type" value="Genomic_DNA"/>
</dbReference>
<name>A0A0H2KRV3_9MICO</name>
<feature type="transmembrane region" description="Helical" evidence="1">
    <location>
        <begin position="35"/>
        <end position="55"/>
    </location>
</feature>
<dbReference type="PATRIC" id="fig|264251.5.peg.6"/>
<gene>
    <name evidence="2" type="ORF">FB00_00030</name>
</gene>
<dbReference type="Proteomes" id="UP000035265">
    <property type="component" value="Unassembled WGS sequence"/>
</dbReference>
<keyword evidence="1" id="KW-1133">Transmembrane helix</keyword>
<proteinExistence type="predicted"/>
<keyword evidence="1" id="KW-0472">Membrane</keyword>
<reference evidence="2 3" key="1">
    <citation type="submission" date="2014-05" db="EMBL/GenBank/DDBJ databases">
        <title>Cellulosimicrobium funkei U11 genome.</title>
        <authorList>
            <person name="Hu C."/>
            <person name="Gong Y."/>
            <person name="Wan W."/>
            <person name="Jiang M."/>
        </authorList>
    </citation>
    <scope>NUCLEOTIDE SEQUENCE [LARGE SCALE GENOMIC DNA]</scope>
    <source>
        <strain evidence="2 3">U11</strain>
    </source>
</reference>
<keyword evidence="1" id="KW-0812">Transmembrane</keyword>
<feature type="transmembrane region" description="Helical" evidence="1">
    <location>
        <begin position="67"/>
        <end position="91"/>
    </location>
</feature>
<dbReference type="AlphaFoldDB" id="A0A0H2KRV3"/>
<organism evidence="2 3">
    <name type="scientific">Cellulosimicrobium funkei</name>
    <dbReference type="NCBI Taxonomy" id="264251"/>
    <lineage>
        <taxon>Bacteria</taxon>
        <taxon>Bacillati</taxon>
        <taxon>Actinomycetota</taxon>
        <taxon>Actinomycetes</taxon>
        <taxon>Micrococcales</taxon>
        <taxon>Promicromonosporaceae</taxon>
        <taxon>Cellulosimicrobium</taxon>
    </lineage>
</organism>
<protein>
    <submittedName>
        <fullName evidence="2">Uncharacterized protein</fullName>
    </submittedName>
</protein>
<evidence type="ECO:0000313" key="3">
    <source>
        <dbReference type="Proteomes" id="UP000035265"/>
    </source>
</evidence>
<evidence type="ECO:0000313" key="2">
    <source>
        <dbReference type="EMBL" id="KLN36276.1"/>
    </source>
</evidence>
<sequence>MSAASPAAGGARGQGAWVPDGDRPLVLPLARRRPFFLVLGLGLIAAAVLVLRQVVLYPESVRVPLPVAVVLVTLVVAFLGGLGAATVWAFVRAPRQTVTVGPDGLALGAGTLRLDWADLEAVAVHVTAVRPASTHLMPKGPASSVTVSLLWRPRAGSDDADHLATLAHLVLPEPFTHERLLSTVPFTADLDVPVGRDLDTALRHFAGPAYRPPVLPT</sequence>
<accession>A0A0H2KRV3</accession>
<comment type="caution">
    <text evidence="2">The sequence shown here is derived from an EMBL/GenBank/DDBJ whole genome shotgun (WGS) entry which is preliminary data.</text>
</comment>
<evidence type="ECO:0000256" key="1">
    <source>
        <dbReference type="SAM" id="Phobius"/>
    </source>
</evidence>
<dbReference type="STRING" id="264251.FB00_00030"/>